<dbReference type="EMBL" id="HBUE01029097">
    <property type="protein sequence ID" value="CAG6455676.1"/>
    <property type="molecule type" value="Transcribed_RNA"/>
</dbReference>
<evidence type="ECO:0000256" key="1">
    <source>
        <dbReference type="SAM" id="MobiDB-lite"/>
    </source>
</evidence>
<accession>A0A8D8AK53</accession>
<organism evidence="2">
    <name type="scientific">Culex pipiens</name>
    <name type="common">House mosquito</name>
    <dbReference type="NCBI Taxonomy" id="7175"/>
    <lineage>
        <taxon>Eukaryota</taxon>
        <taxon>Metazoa</taxon>
        <taxon>Ecdysozoa</taxon>
        <taxon>Arthropoda</taxon>
        <taxon>Hexapoda</taxon>
        <taxon>Insecta</taxon>
        <taxon>Pterygota</taxon>
        <taxon>Neoptera</taxon>
        <taxon>Endopterygota</taxon>
        <taxon>Diptera</taxon>
        <taxon>Nematocera</taxon>
        <taxon>Culicoidea</taxon>
        <taxon>Culicidae</taxon>
        <taxon>Culicinae</taxon>
        <taxon>Culicini</taxon>
        <taxon>Culex</taxon>
        <taxon>Culex</taxon>
    </lineage>
</organism>
<protein>
    <submittedName>
        <fullName evidence="2">(northern house mosquito) hypothetical protein</fullName>
    </submittedName>
</protein>
<reference evidence="2" key="1">
    <citation type="submission" date="2021-05" db="EMBL/GenBank/DDBJ databases">
        <authorList>
            <person name="Alioto T."/>
            <person name="Alioto T."/>
            <person name="Gomez Garrido J."/>
        </authorList>
    </citation>
    <scope>NUCLEOTIDE SEQUENCE</scope>
</reference>
<feature type="region of interest" description="Disordered" evidence="1">
    <location>
        <begin position="15"/>
        <end position="50"/>
    </location>
</feature>
<dbReference type="AlphaFoldDB" id="A0A8D8AK53"/>
<proteinExistence type="predicted"/>
<sequence length="172" mass="18249">MVFLSTLNALRTIGEQSSASSSTSPTHRNCRGSGGLTTSSTKSEDSLESSTSIVSTGSTTSLTSSTLAAFGSRVGIAVGFSPCDLNLGLTKSSSRKWSLQIEAFLANSSTPQAAFHLSKLAKLLKQNYRVFAYTLANVSVLTPWAELSQPGKTQRVILRPGFPVLNSIRVRC</sequence>
<name>A0A8D8AK53_CULPI</name>
<evidence type="ECO:0000313" key="2">
    <source>
        <dbReference type="EMBL" id="CAG6455676.1"/>
    </source>
</evidence>